<dbReference type="Proteomes" id="UP000284706">
    <property type="component" value="Unassembled WGS sequence"/>
</dbReference>
<evidence type="ECO:0000313" key="7">
    <source>
        <dbReference type="Proteomes" id="UP000284706"/>
    </source>
</evidence>
<accession>A0A409W4D5</accession>
<name>A0A409W4D5_9AGAR</name>
<dbReference type="OrthoDB" id="3253684at2759"/>
<evidence type="ECO:0000259" key="5">
    <source>
        <dbReference type="PROSITE" id="PS50600"/>
    </source>
</evidence>
<keyword evidence="2" id="KW-0645">Protease</keyword>
<dbReference type="GO" id="GO:0019783">
    <property type="term" value="F:ubiquitin-like protein peptidase activity"/>
    <property type="evidence" value="ECO:0007669"/>
    <property type="project" value="UniProtKB-ARBA"/>
</dbReference>
<dbReference type="Pfam" id="PF18758">
    <property type="entry name" value="KDZ"/>
    <property type="match status" value="1"/>
</dbReference>
<dbReference type="InterPro" id="IPR038765">
    <property type="entry name" value="Papain-like_cys_pep_sf"/>
</dbReference>
<keyword evidence="7" id="KW-1185">Reference proteome</keyword>
<dbReference type="PROSITE" id="PS50600">
    <property type="entry name" value="ULP_PROTEASE"/>
    <property type="match status" value="1"/>
</dbReference>
<dbReference type="PANTHER" id="PTHR33096">
    <property type="entry name" value="CXC2 DOMAIN-CONTAINING PROTEIN"/>
    <property type="match status" value="1"/>
</dbReference>
<evidence type="ECO:0000256" key="4">
    <source>
        <dbReference type="SAM" id="MobiDB-lite"/>
    </source>
</evidence>
<comment type="caution">
    <text evidence="6">The sequence shown here is derived from an EMBL/GenBank/DDBJ whole genome shotgun (WGS) entry which is preliminary data.</text>
</comment>
<feature type="region of interest" description="Disordered" evidence="4">
    <location>
        <begin position="1"/>
        <end position="40"/>
    </location>
</feature>
<gene>
    <name evidence="6" type="ORF">CVT26_015449</name>
</gene>
<protein>
    <recommendedName>
        <fullName evidence="5">Ubiquitin-like protease family profile domain-containing protein</fullName>
    </recommendedName>
</protein>
<reference evidence="6 7" key="1">
    <citation type="journal article" date="2018" name="Evol. Lett.">
        <title>Horizontal gene cluster transfer increased hallucinogenic mushroom diversity.</title>
        <authorList>
            <person name="Reynolds H.T."/>
            <person name="Vijayakumar V."/>
            <person name="Gluck-Thaler E."/>
            <person name="Korotkin H.B."/>
            <person name="Matheny P.B."/>
            <person name="Slot J.C."/>
        </authorList>
    </citation>
    <scope>NUCLEOTIDE SEQUENCE [LARGE SCALE GENOMIC DNA]</scope>
    <source>
        <strain evidence="6 7">SRW20</strain>
    </source>
</reference>
<dbReference type="InterPro" id="IPR040521">
    <property type="entry name" value="KDZ"/>
</dbReference>
<dbReference type="InParanoid" id="A0A409W4D5"/>
<dbReference type="GO" id="GO:0008234">
    <property type="term" value="F:cysteine-type peptidase activity"/>
    <property type="evidence" value="ECO:0007669"/>
    <property type="project" value="InterPro"/>
</dbReference>
<dbReference type="GO" id="GO:0006508">
    <property type="term" value="P:proteolysis"/>
    <property type="evidence" value="ECO:0007669"/>
    <property type="project" value="UniProtKB-KW"/>
</dbReference>
<evidence type="ECO:0000256" key="1">
    <source>
        <dbReference type="ARBA" id="ARBA00005234"/>
    </source>
</evidence>
<proteinExistence type="inferred from homology"/>
<organism evidence="6 7">
    <name type="scientific">Gymnopilus dilepis</name>
    <dbReference type="NCBI Taxonomy" id="231916"/>
    <lineage>
        <taxon>Eukaryota</taxon>
        <taxon>Fungi</taxon>
        <taxon>Dikarya</taxon>
        <taxon>Basidiomycota</taxon>
        <taxon>Agaricomycotina</taxon>
        <taxon>Agaricomycetes</taxon>
        <taxon>Agaricomycetidae</taxon>
        <taxon>Agaricales</taxon>
        <taxon>Agaricineae</taxon>
        <taxon>Hymenogastraceae</taxon>
        <taxon>Gymnopilus</taxon>
    </lineage>
</organism>
<evidence type="ECO:0000256" key="2">
    <source>
        <dbReference type="ARBA" id="ARBA00022670"/>
    </source>
</evidence>
<dbReference type="PANTHER" id="PTHR33096:SF1">
    <property type="entry name" value="CXC1-LIKE CYSTEINE CLUSTER ASSOCIATED WITH KDZ TRANSPOSASES DOMAIN-CONTAINING PROTEIN"/>
    <property type="match status" value="1"/>
</dbReference>
<evidence type="ECO:0000313" key="6">
    <source>
        <dbReference type="EMBL" id="PPQ73357.1"/>
    </source>
</evidence>
<comment type="similarity">
    <text evidence="1">Belongs to the peptidase C48 family.</text>
</comment>
<feature type="domain" description="Ubiquitin-like protease family profile" evidence="5">
    <location>
        <begin position="1122"/>
        <end position="1304"/>
    </location>
</feature>
<evidence type="ECO:0000256" key="3">
    <source>
        <dbReference type="ARBA" id="ARBA00022801"/>
    </source>
</evidence>
<dbReference type="InterPro" id="IPR003653">
    <property type="entry name" value="Peptidase_C48_C"/>
</dbReference>
<dbReference type="Gene3D" id="3.40.395.10">
    <property type="entry name" value="Adenoviral Proteinase, Chain A"/>
    <property type="match status" value="1"/>
</dbReference>
<dbReference type="SUPFAM" id="SSF54001">
    <property type="entry name" value="Cysteine proteinases"/>
    <property type="match status" value="1"/>
</dbReference>
<keyword evidence="3" id="KW-0378">Hydrolase</keyword>
<dbReference type="STRING" id="231916.A0A409W4D5"/>
<dbReference type="Pfam" id="PF02902">
    <property type="entry name" value="Peptidase_C48"/>
    <property type="match status" value="1"/>
</dbReference>
<dbReference type="EMBL" id="NHYE01005409">
    <property type="protein sequence ID" value="PPQ73357.1"/>
    <property type="molecule type" value="Genomic_DNA"/>
</dbReference>
<sequence length="1337" mass="150401">MVLSKERGQQVAVRTGLGKNFQSPKKKRSSSYKTSRTAWNVPNPVSLKNQLREQMSKLYANSGCDNITVLSGQTAINQPTCNAEFSKNMGPEGDWEDVDCHGIAATGCRGPERCDDDIKRTGRRVLPSPADRALHASWEILLPTLAQDLLAYTSETEGLPGFLAASNLDCTCPSGLPDCKQRSTQILCLYFDHFKFLSVNTCACRSVAQVLVRNGLFPTAPSQTRMAISIELLGFYTAHFEHACDAVNALAASLNAFYNGRGFYMVDAQGEKFKEPFRKGLGYAFQWLDQLRSVITTRVDNTVRAADEKVRMQEKLKNPPQEEACHLTIGSTQTPVLEEVENAPLTECERYLRDLCPACFGSVTFGRSLLDGGDFHICTDGNFHHRHLMMAGSGIPFHKPKHFIPQEFVEKVGEQILAARKRPKRSRKKPVPDVAIDECERSHRAAAGEKKSSNAADDRYDDRGYMSLVCRHDIPLFFANIDTPGEQQKFSIALILWFFLRVPPHATASVFYDVGCVLERSIELHGLLPPSIASRVRFYTTAMHAYGHRWACQLIYNPRLCKGVGLTDGEGVERLWSRLRKLIPIVRSSSRSRRLWLTDRLLSAFALDGRDDLGAWLGRRLRSLKSQQKTAEKTLSDIGIPLEELREQWELQKAAQLIDVPEGSTHQLDSILNLHGRMDGVGETIQAARKSLKAASASKKVIAMLDALQRSHDQNIKEIGSLGLYVSSNAEEPLSKQLGSNSEFVHTLRLTRDLKASIRKRAIGSFFELDRLDQAVGGRSLGLGDYDLFTTPSDGHLSMIYVSGTKLHQQTRKAIAKRKPALMSSIRKYNEHCATLEQLYDPSYKLPLPRPLPMKLADLRDNSDLMEDVWTTPGDELPLWLESTDVRAGIRAMLKRDRCIEELQRLELEAKNLETWFVRELAAVELALRQPANAQLNIPLTRRRDQLLHLKSRWGNPMIPSSHLEISISIARQIATDLAQGFPSVEVNRPHADVGEIYPEHPSGVEQVEDDCYNVCSQETLEESDCQEIEIEPLLLVSDILAGTEDIDDVVYEDTSTTTDEQMISMHWEQPVSFRTVCNPSNWDSTKIVSGKVVTVDAFNIGYQPLPPPSGPVDRPRRLGRSYFAVEDLERLRQIGVMLNDTCLNGCADVLKQLLDADLVLGPNSKRCALFSTYDLVRARYNAQDQVIWRSMSGSEYWLKDVWILPIHRPRSLHWVLCVAYPRFRTVLLYDSLADQRTWVSDLKDVSNLFSRLISLAHKFGHLLDVDNGLWIARLIMPHPLKVSAVQTNTYDCGLWVLAWITSVLRGFGTCSDTLTEDSMPQWRAFLYALVLNIPPT</sequence>